<organism evidence="2 3">
    <name type="scientific">Kordia algicida OT-1</name>
    <dbReference type="NCBI Taxonomy" id="391587"/>
    <lineage>
        <taxon>Bacteria</taxon>
        <taxon>Pseudomonadati</taxon>
        <taxon>Bacteroidota</taxon>
        <taxon>Flavobacteriia</taxon>
        <taxon>Flavobacteriales</taxon>
        <taxon>Flavobacteriaceae</taxon>
        <taxon>Kordia</taxon>
    </lineage>
</organism>
<dbReference type="OrthoDB" id="723689at2"/>
<dbReference type="STRING" id="391587.KAOT1_18532"/>
<dbReference type="HOGENOM" id="CLU_346743_0_0_10"/>
<keyword evidence="1" id="KW-0175">Coiled coil</keyword>
<gene>
    <name evidence="2" type="ORF">KAOT1_18532</name>
</gene>
<evidence type="ECO:0000256" key="1">
    <source>
        <dbReference type="SAM" id="Coils"/>
    </source>
</evidence>
<keyword evidence="3" id="KW-1185">Reference proteome</keyword>
<accession>A9DNG7</accession>
<name>A9DNG7_9FLAO</name>
<proteinExistence type="predicted"/>
<dbReference type="AlphaFoldDB" id="A9DNG7"/>
<protein>
    <submittedName>
        <fullName evidence="2">Uncharacterized protein</fullName>
    </submittedName>
</protein>
<dbReference type="Proteomes" id="UP000002945">
    <property type="component" value="Unassembled WGS sequence"/>
</dbReference>
<sequence length="814" mass="90267">MSSYNDNLHSSVVSSLSAQELELQKVEAKREASMFSLYYAQGARITTAEELEITNAKYAFEKLVHEQAIIDSDVSTNVLTSANNAKDYTAKSVTNTSVAAANVQIAANAILKLASDTGSIFSIINAADFDTDIYAQSNKASVLMNDTAYAAEQASQHSMEASSSIAEVTTANLDSKATVTDSTMKDLLSVVSKQFDDTTTLLATQSAELATANTEEKQAEGILEDLSVGYEATEEAYKLSNDELNMSLTIKTPVNVGNHDYYTVSFDSYKSAFQEQTADGTPKPTNQPVQNYNIILVENSKSPTFSMNDAEGIITGGYTDRYFQITPTTPLEPTEPIVVTNTNHTITQKFYISGESTAEKPVLKDSDGNPLELGKEYTIYVLTVFTMAYKKVINTFDDYLSAPSKMFILQNQLNAANANTIREQKNVTDGDDPTAEAADIVTTPTYQVIDFGVFKKPAYEVEYRCVFLPNNPNLVNGLLTVEEIDSIENNVQRLNKIENIYDLEVSLINDQIHDLTVKTEKLKMTIADNKKKIDAKSTKESTRKKLISENEKNEENLKEEEKNLTSLQASLATLRKIKELAISNVNIDVHIQPGFFFNLTTAEKISAGSYTVAEEITPTDTDLHTYINNSYDKIQQDIEAIEKALISENDIKGKTELTAFEKNIPSKLDPSDVAQIQSDIEHLRQTRNGILEFIIADEIVNPQGEKLQNAVNEFIEDCDQLIIDLLQILDGYTFKKMQVTLAAETTDNFGNRLINNNMYIPTIISVTNNTDETVNSQFINALSDFNHTTPIKYIDPYANPDKVVTYSQLTTNQS</sequence>
<evidence type="ECO:0000313" key="3">
    <source>
        <dbReference type="Proteomes" id="UP000002945"/>
    </source>
</evidence>
<comment type="caution">
    <text evidence="2">The sequence shown here is derived from an EMBL/GenBank/DDBJ whole genome shotgun (WGS) entry which is preliminary data.</text>
</comment>
<dbReference type="RefSeq" id="WP_007096238.1">
    <property type="nucleotide sequence ID" value="NZ_CP142125.1"/>
</dbReference>
<feature type="coiled-coil region" evidence="1">
    <location>
        <begin position="543"/>
        <end position="577"/>
    </location>
</feature>
<reference evidence="2 3" key="1">
    <citation type="journal article" date="2011" name="J. Bacteriol.">
        <title>Genome sequence of the algicidal bacterium Kordia algicida OT-1.</title>
        <authorList>
            <person name="Lee H.S."/>
            <person name="Kang S.G."/>
            <person name="Kwon K.K."/>
            <person name="Lee J.H."/>
            <person name="Kim S.J."/>
        </authorList>
    </citation>
    <scope>NUCLEOTIDE SEQUENCE [LARGE SCALE GENOMIC DNA]</scope>
    <source>
        <strain evidence="2 3">OT-1</strain>
    </source>
</reference>
<dbReference type="EMBL" id="ABIB01000002">
    <property type="protein sequence ID" value="EDP97187.1"/>
    <property type="molecule type" value="Genomic_DNA"/>
</dbReference>
<evidence type="ECO:0000313" key="2">
    <source>
        <dbReference type="EMBL" id="EDP97187.1"/>
    </source>
</evidence>
<dbReference type="eggNOG" id="ENOG5032QW7">
    <property type="taxonomic scope" value="Bacteria"/>
</dbReference>